<dbReference type="HOGENOM" id="CLU_373795_0_0_11"/>
<dbReference type="Gene3D" id="3.40.50.2000">
    <property type="entry name" value="Glycogen Phosphorylase B"/>
    <property type="match status" value="3"/>
</dbReference>
<evidence type="ECO:0000313" key="5">
    <source>
        <dbReference type="Proteomes" id="UP000002026"/>
    </source>
</evidence>
<keyword evidence="5" id="KW-1185">Reference proteome</keyword>
<dbReference type="SUPFAM" id="SSF53756">
    <property type="entry name" value="UDP-Glycosyltransferase/glycogen phosphorylase"/>
    <property type="match status" value="1"/>
</dbReference>
<gene>
    <name evidence="4" type="ordered locus">Shel_14750</name>
</gene>
<dbReference type="Proteomes" id="UP000002026">
    <property type="component" value="Chromosome"/>
</dbReference>
<accession>C7N6G0</accession>
<dbReference type="PANTHER" id="PTHR12526:SF629">
    <property type="entry name" value="TEICHURONIC ACID BIOSYNTHESIS GLYCOSYLTRANSFERASE TUAH-RELATED"/>
    <property type="match status" value="1"/>
</dbReference>
<dbReference type="InterPro" id="IPR001296">
    <property type="entry name" value="Glyco_trans_1"/>
</dbReference>
<dbReference type="PANTHER" id="PTHR12526">
    <property type="entry name" value="GLYCOSYLTRANSFERASE"/>
    <property type="match status" value="1"/>
</dbReference>
<evidence type="ECO:0000313" key="4">
    <source>
        <dbReference type="EMBL" id="ACV22495.1"/>
    </source>
</evidence>
<dbReference type="EMBL" id="CP001684">
    <property type="protein sequence ID" value="ACV22495.1"/>
    <property type="molecule type" value="Genomic_DNA"/>
</dbReference>
<organism evidence="4 5">
    <name type="scientific">Slackia heliotrinireducens (strain ATCC 29202 / DSM 20476 / NCTC 11029 / RHS 1)</name>
    <name type="common">Peptococcus heliotrinreducens</name>
    <dbReference type="NCBI Taxonomy" id="471855"/>
    <lineage>
        <taxon>Bacteria</taxon>
        <taxon>Bacillati</taxon>
        <taxon>Actinomycetota</taxon>
        <taxon>Coriobacteriia</taxon>
        <taxon>Eggerthellales</taxon>
        <taxon>Eggerthellaceae</taxon>
        <taxon>Slackia</taxon>
    </lineage>
</organism>
<keyword evidence="2 4" id="KW-0808">Transferase</keyword>
<dbReference type="KEGG" id="shi:Shel_14750"/>
<reference evidence="4 5" key="1">
    <citation type="journal article" date="2009" name="Stand. Genomic Sci.">
        <title>Complete genome sequence of Slackia heliotrinireducens type strain (RHS 1).</title>
        <authorList>
            <person name="Pukall R."/>
            <person name="Lapidus A."/>
            <person name="Nolan M."/>
            <person name="Copeland A."/>
            <person name="Glavina Del Rio T."/>
            <person name="Lucas S."/>
            <person name="Chen F."/>
            <person name="Tice H."/>
            <person name="Cheng J.F."/>
            <person name="Chertkov O."/>
            <person name="Bruce D."/>
            <person name="Goodwin L."/>
            <person name="Kuske C."/>
            <person name="Brettin T."/>
            <person name="Detter J.C."/>
            <person name="Han C."/>
            <person name="Pitluck S."/>
            <person name="Pati A."/>
            <person name="Mavrommatis K."/>
            <person name="Ivanova N."/>
            <person name="Ovchinnikova G."/>
            <person name="Chen A."/>
            <person name="Palaniappan K."/>
            <person name="Schneider S."/>
            <person name="Rohde M."/>
            <person name="Chain P."/>
            <person name="D'haeseleer P."/>
            <person name="Goker M."/>
            <person name="Bristow J."/>
            <person name="Eisen J.A."/>
            <person name="Markowitz V."/>
            <person name="Kyrpides N.C."/>
            <person name="Klenk H.P."/>
            <person name="Hugenholtz P."/>
        </authorList>
    </citation>
    <scope>NUCLEOTIDE SEQUENCE [LARGE SCALE GENOMIC DNA]</scope>
    <source>
        <strain evidence="5">ATCC 29202 / DSM 20476 / NCTC 11029 / RHS 1</strain>
    </source>
</reference>
<dbReference type="GO" id="GO:0016757">
    <property type="term" value="F:glycosyltransferase activity"/>
    <property type="evidence" value="ECO:0007669"/>
    <property type="project" value="UniProtKB-KW"/>
</dbReference>
<evidence type="ECO:0000256" key="2">
    <source>
        <dbReference type="ARBA" id="ARBA00022679"/>
    </source>
</evidence>
<proteinExistence type="predicted"/>
<keyword evidence="1" id="KW-0328">Glycosyltransferase</keyword>
<dbReference type="Pfam" id="PF00534">
    <property type="entry name" value="Glycos_transf_1"/>
    <property type="match status" value="1"/>
</dbReference>
<dbReference type="STRING" id="471855.Shel_14750"/>
<evidence type="ECO:0000256" key="1">
    <source>
        <dbReference type="ARBA" id="ARBA00022676"/>
    </source>
</evidence>
<dbReference type="AlphaFoldDB" id="C7N6G0"/>
<sequence length="743" mass="83643">MVEHGERIAFFLCKRLNVNMGGLTHATLNRARVFANHGIRVVVLTMDFNPEYPNIYEALRARHGLPENATFLNIHEFLSGEHYGVEGVETTEMIAGMEVTQFKAECGLSKRIARKPDEVPFDERYYDSNGLMYLARRYDKDKKDYFCIVTANGERRVYPSLLSLRQHFISVLHAKYPDAYFILDSRFHEGVFSDNPFDMSIKKAAVFHASHVRSPMEIDSPLEDLSHRIVTHHEQFDALVFLTERQRSYFQNRYGHRDGTFIIKHPIVEPELKPKDSNGKRAVMVTRLVDTKQVDQAIEAVALAAKSIEGLTLDVYGEGAQMAYLKDMAIQCGVADIVNFRGYVEHASEIVADYDVSLLTSSTEALCLAIPESLVAGTPVIAYDCKFGPAELIQDGVNGRLVPLNNVNALARAIVEVLGNDELLAEMSQHALETRGLFTDDAIMERWEEVLAWMDAREASYADRFLERTAYVEWWEASACVAQLNEAGDFNIRFELDSRIVADCLESEPEVCVYSRDFAMYPRLGNTLKLNPVNGTNIFEVVLTPEQLQGLIDHDKPLALSVHVGTHVHMLEANHAVTHLTRLAFRSVISTTAAKSALKRVLAKTRWAKCFDGQKPWPEMTLATEPAPDVNLHDVASVLASKKFTVCGKAVFEHGTFEHARIVLVAEGEHARLEREVCPDSTGDWKIEVDANDFSKSTGNWKLKLLTYYDTEQRETTKLKGLSVNKVGPAHLLSHQGKRLVVR</sequence>
<name>C7N6G0_SLAHD</name>
<dbReference type="RefSeq" id="WP_012798597.1">
    <property type="nucleotide sequence ID" value="NC_013165.1"/>
</dbReference>
<protein>
    <submittedName>
        <fullName evidence="4">Glycosyltransferase</fullName>
    </submittedName>
</protein>
<feature type="domain" description="Glycosyl transferase family 1" evidence="3">
    <location>
        <begin position="274"/>
        <end position="431"/>
    </location>
</feature>
<evidence type="ECO:0000259" key="3">
    <source>
        <dbReference type="Pfam" id="PF00534"/>
    </source>
</evidence>
<dbReference type="CAZy" id="GT4">
    <property type="family name" value="Glycosyltransferase Family 4"/>
</dbReference>
<dbReference type="eggNOG" id="COG0438">
    <property type="taxonomic scope" value="Bacteria"/>
</dbReference>